<dbReference type="EMBL" id="QNGE01000615">
    <property type="protein sequence ID" value="KAA3679839.1"/>
    <property type="molecule type" value="Genomic_DNA"/>
</dbReference>
<keyword evidence="3" id="KW-1185">Reference proteome</keyword>
<dbReference type="PROSITE" id="PS50056">
    <property type="entry name" value="TYR_PHOSPHATASE_2"/>
    <property type="match status" value="1"/>
</dbReference>
<dbReference type="PANTHER" id="PTHR10367:SF9">
    <property type="entry name" value="DUAL-SPECIFICITY PHOSPHATASE 11 (RNA_RNP COMPLEX 1-INTERACTING)"/>
    <property type="match status" value="1"/>
</dbReference>
<dbReference type="InterPro" id="IPR029021">
    <property type="entry name" value="Prot-tyrosine_phosphatase-like"/>
</dbReference>
<dbReference type="Gene3D" id="3.90.190.10">
    <property type="entry name" value="Protein tyrosine phosphatase superfamily"/>
    <property type="match status" value="1"/>
</dbReference>
<dbReference type="InterPro" id="IPR016130">
    <property type="entry name" value="Tyr_Pase_AS"/>
</dbReference>
<sequence>MPRYPPDRWFDYSSFGLPIKGTRILPVKLPIPEEKSAYIPMEQRFTFNDLFSQVRSLGQTISCVIDLTYTKYYNPNFLYRKGVRYHKILVEGHNVPHQKHVDEFARVVGLERQRSPNGIIVVHCTHGVNRTGYLICRYLIDEMGYDPNVALKEFEIARGHPIERENYIDVLLSTTPSQSSSQW</sequence>
<dbReference type="PROSITE" id="PS00383">
    <property type="entry name" value="TYR_PHOSPHATASE_1"/>
    <property type="match status" value="1"/>
</dbReference>
<protein>
    <recommendedName>
        <fullName evidence="1">Tyrosine specific protein phosphatases domain-containing protein</fullName>
    </recommendedName>
</protein>
<accession>A0A5J4NWD5</accession>
<gene>
    <name evidence="2" type="ORF">DEA37_0011376</name>
</gene>
<dbReference type="PANTHER" id="PTHR10367">
    <property type="entry name" value="MRNA-CAPPING ENZYME"/>
    <property type="match status" value="1"/>
</dbReference>
<comment type="caution">
    <text evidence="2">The sequence shown here is derived from an EMBL/GenBank/DDBJ whole genome shotgun (WGS) entry which is preliminary data.</text>
</comment>
<evidence type="ECO:0000259" key="1">
    <source>
        <dbReference type="PROSITE" id="PS50056"/>
    </source>
</evidence>
<dbReference type="Pfam" id="PF00782">
    <property type="entry name" value="DSPc"/>
    <property type="match status" value="1"/>
</dbReference>
<evidence type="ECO:0000313" key="3">
    <source>
        <dbReference type="Proteomes" id="UP000324629"/>
    </source>
</evidence>
<evidence type="ECO:0000313" key="2">
    <source>
        <dbReference type="EMBL" id="KAA3679839.1"/>
    </source>
</evidence>
<reference evidence="2 3" key="1">
    <citation type="journal article" date="2019" name="Gigascience">
        <title>Whole-genome sequence of the oriental lung fluke Paragonimus westermani.</title>
        <authorList>
            <person name="Oey H."/>
            <person name="Zakrzewski M."/>
            <person name="Narain K."/>
            <person name="Devi K.R."/>
            <person name="Agatsuma T."/>
            <person name="Nawaratna S."/>
            <person name="Gobert G.N."/>
            <person name="Jones M.K."/>
            <person name="Ragan M.A."/>
            <person name="McManus D.P."/>
            <person name="Krause L."/>
        </authorList>
    </citation>
    <scope>NUCLEOTIDE SEQUENCE [LARGE SCALE GENOMIC DNA]</scope>
    <source>
        <strain evidence="2 3">IND2009</strain>
    </source>
</reference>
<dbReference type="InterPro" id="IPR000387">
    <property type="entry name" value="Tyr_Pase_dom"/>
</dbReference>
<feature type="domain" description="Tyrosine specific protein phosphatases" evidence="1">
    <location>
        <begin position="102"/>
        <end position="169"/>
    </location>
</feature>
<dbReference type="GO" id="GO:0004651">
    <property type="term" value="F:polynucleotide 5'-phosphatase activity"/>
    <property type="evidence" value="ECO:0007669"/>
    <property type="project" value="TreeGrafter"/>
</dbReference>
<dbReference type="InterPro" id="IPR051029">
    <property type="entry name" value="mRNA_Capping_Enz/RNA_Phosphat"/>
</dbReference>
<dbReference type="AlphaFoldDB" id="A0A5J4NWD5"/>
<proteinExistence type="predicted"/>
<organism evidence="2 3">
    <name type="scientific">Paragonimus westermani</name>
    <dbReference type="NCBI Taxonomy" id="34504"/>
    <lineage>
        <taxon>Eukaryota</taxon>
        <taxon>Metazoa</taxon>
        <taxon>Spiralia</taxon>
        <taxon>Lophotrochozoa</taxon>
        <taxon>Platyhelminthes</taxon>
        <taxon>Trematoda</taxon>
        <taxon>Digenea</taxon>
        <taxon>Plagiorchiida</taxon>
        <taxon>Troglotremata</taxon>
        <taxon>Troglotrematidae</taxon>
        <taxon>Paragonimus</taxon>
    </lineage>
</organism>
<dbReference type="Proteomes" id="UP000324629">
    <property type="component" value="Unassembled WGS sequence"/>
</dbReference>
<dbReference type="InterPro" id="IPR000340">
    <property type="entry name" value="Dual-sp_phosphatase_cat-dom"/>
</dbReference>
<dbReference type="SUPFAM" id="SSF52799">
    <property type="entry name" value="(Phosphotyrosine protein) phosphatases II"/>
    <property type="match status" value="1"/>
</dbReference>
<name>A0A5J4NWD5_9TREM</name>